<dbReference type="Pfam" id="PF13698">
    <property type="entry name" value="DUF4156"/>
    <property type="match status" value="1"/>
</dbReference>
<dbReference type="Proteomes" id="UP001054820">
    <property type="component" value="Chromosome"/>
</dbReference>
<dbReference type="EMBL" id="AP024202">
    <property type="protein sequence ID" value="BCN93496.1"/>
    <property type="molecule type" value="Genomic_DNA"/>
</dbReference>
<evidence type="ECO:0000313" key="2">
    <source>
        <dbReference type="Proteomes" id="UP001054820"/>
    </source>
</evidence>
<organism evidence="1 2">
    <name type="scientific">Thiomicrorhabdus immobilis</name>
    <dbReference type="NCBI Taxonomy" id="2791037"/>
    <lineage>
        <taxon>Bacteria</taxon>
        <taxon>Pseudomonadati</taxon>
        <taxon>Pseudomonadota</taxon>
        <taxon>Gammaproteobacteria</taxon>
        <taxon>Thiotrichales</taxon>
        <taxon>Piscirickettsiaceae</taxon>
        <taxon>Thiomicrorhabdus</taxon>
    </lineage>
</organism>
<evidence type="ECO:0000313" key="1">
    <source>
        <dbReference type="EMBL" id="BCN93496.1"/>
    </source>
</evidence>
<accession>A0ABM7MDS5</accession>
<keyword evidence="2" id="KW-1185">Reference proteome</keyword>
<name>A0ABM7MDS5_9GAMM</name>
<reference evidence="1" key="1">
    <citation type="journal article" date="2022" name="Arch. Microbiol.">
        <title>Thiomicrorhabdus immobilis sp. nov., a mesophilic sulfur-oxidizing bacterium isolated from sediment of a brackish lake in northern Japan.</title>
        <authorList>
            <person name="Kojima H."/>
            <person name="Mochizuki J."/>
            <person name="Kanda M."/>
            <person name="Watanabe T."/>
            <person name="Fukui M."/>
        </authorList>
    </citation>
    <scope>NUCLEOTIDE SEQUENCE</scope>
    <source>
        <strain evidence="1">Am19</strain>
    </source>
</reference>
<proteinExistence type="predicted"/>
<dbReference type="PROSITE" id="PS51257">
    <property type="entry name" value="PROKAR_LIPOPROTEIN"/>
    <property type="match status" value="1"/>
</dbReference>
<gene>
    <name evidence="1" type="ORF">THMIRHAM_12810</name>
</gene>
<protein>
    <recommendedName>
        <fullName evidence="3">DUF4156 domain-containing protein</fullName>
    </recommendedName>
</protein>
<dbReference type="InterPro" id="IPR025294">
    <property type="entry name" value="DUF4156"/>
</dbReference>
<sequence>MDINMKKILLLGMGLSSVFLLSACSWIQPLPGAFNVALLEEKDVTGCTKLGTTTSSVLSHVGLYDRDTAAIKKDLILLAKNEAVNMRGDTIVAISPLQDGRMEFAIYDCVK</sequence>
<evidence type="ECO:0008006" key="3">
    <source>
        <dbReference type="Google" id="ProtNLM"/>
    </source>
</evidence>